<feature type="compositionally biased region" description="Polar residues" evidence="1">
    <location>
        <begin position="843"/>
        <end position="869"/>
    </location>
</feature>
<dbReference type="EMBL" id="NEVH01009770">
    <property type="protein sequence ID" value="PNF32723.1"/>
    <property type="molecule type" value="Genomic_DNA"/>
</dbReference>
<organism evidence="2 3">
    <name type="scientific">Cryptotermes secundus</name>
    <dbReference type="NCBI Taxonomy" id="105785"/>
    <lineage>
        <taxon>Eukaryota</taxon>
        <taxon>Metazoa</taxon>
        <taxon>Ecdysozoa</taxon>
        <taxon>Arthropoda</taxon>
        <taxon>Hexapoda</taxon>
        <taxon>Insecta</taxon>
        <taxon>Pterygota</taxon>
        <taxon>Neoptera</taxon>
        <taxon>Polyneoptera</taxon>
        <taxon>Dictyoptera</taxon>
        <taxon>Blattodea</taxon>
        <taxon>Blattoidea</taxon>
        <taxon>Termitoidae</taxon>
        <taxon>Kalotermitidae</taxon>
        <taxon>Cryptotermitinae</taxon>
        <taxon>Cryptotermes</taxon>
    </lineage>
</organism>
<feature type="region of interest" description="Disordered" evidence="1">
    <location>
        <begin position="301"/>
        <end position="325"/>
    </location>
</feature>
<feature type="region of interest" description="Disordered" evidence="1">
    <location>
        <begin position="38"/>
        <end position="79"/>
    </location>
</feature>
<feature type="compositionally biased region" description="Polar residues" evidence="1">
    <location>
        <begin position="709"/>
        <end position="718"/>
    </location>
</feature>
<feature type="compositionally biased region" description="Basic residues" evidence="1">
    <location>
        <begin position="832"/>
        <end position="842"/>
    </location>
</feature>
<feature type="region of interest" description="Disordered" evidence="1">
    <location>
        <begin position="230"/>
        <end position="267"/>
    </location>
</feature>
<feature type="compositionally biased region" description="Basic and acidic residues" evidence="1">
    <location>
        <begin position="530"/>
        <end position="566"/>
    </location>
</feature>
<feature type="compositionally biased region" description="Polar residues" evidence="1">
    <location>
        <begin position="38"/>
        <end position="49"/>
    </location>
</feature>
<feature type="region of interest" description="Disordered" evidence="1">
    <location>
        <begin position="177"/>
        <end position="200"/>
    </location>
</feature>
<sequence length="1383" mass="152925">MHCHWHSPSQDVGNQSTMIRQISSSDCLAPKRNSSLCSLTSEDSNIPQHTSRRLSRTLSLRNTADERSNSNVSRNHDSHYRNNHLLSCSTFRDQEEKHSNENFTSYLPRKDYMSDTQESFIAHTRKDYLPPTRRALSLLDSKGRTVGSMSTNRGNPATSDCDINSKALDLDRVLPPLPYNAGSQGQRREVGRSSSSTRRCSMDVTGGPYGNHLNGSSHNLQHSSIQEEVAYDRPHHSSSLPSMAKTKEKKSVSSYGGKPSDKVNTELKNSCDHGVGTFYSSYLNPKSISYVSTMPSQLNNSKFKSVENSSSVPESLPGFRSKHQDKLLRKNNTNATSSSVSKGHSQIPSLLNFHSPSANTYAVEKQRNKDYPVNIEEGANCVRKPQSSSLLRCTPDRSILSKFFRQGPEEKDVTREVESANGDKDAAKKKRRISRFLRPDFFDTPREESIYAKEKDAKKAAEAENKLRLRRNLKQLVAENNGSQSQLQKPTEIGLSLLTEIIFKTDPVSASSDNINTDKDNINLMNGSRSEMEQTGEEKESGEQKKSANDMREKPDNINDIKKPEKRCSAFEKQPNNVTNKNRFLHSLEKKLEKFRSSVDSTPSANSCGKSRVDKAICSLREQSLTPRSGDVMTSESHLLKRAVSVSDCCTVESSSKSNVPSMKESVSSKLGNKVTSVLGLFRKLEDAPIKTHQSTSPRPSVLSRQKRTQSVYGGSHSDSVLLEPGGLEFKSVPPLHLKKTNSNSSVVKRKTLQKDGTIEKEDLENSKIIESQLQDPGLKKLENKTTRLTEVLTTDNMLGSETAHNSNIAHDRSVLEGSHATKQQESSVPKLLKRGSIKSKTKNSIETGNKTQPKSFSDVDSSTRSASVVEQGKSCKDQANISSELEGNIKSVRPGSLTGLKSVIPDNVIKVPDAADTSVEKKFLMSANTNECVRLMSQEAETGNSKDELDGNKNVYVRTKSAGEVSCNSCADAHKANEPKSCTVSEVPPTMDNVFDNSPVDDYSLNDDEVKFANVKRLDSCLYPANDSSVLSPADESESFDSWSVCSDFESHEYASSPVPLPGDDIEESVGDRIRRKSFYSRFNDIKKKHKKPPLSSIGSLSFSYRDPSSVSFLHPPRNFMRKKDHPADCLLHSSHSIYYPLKSHRSHSLYAQNDYDRLPPCSRKSPVLSKLQYNSLAESNVKPLVTKNVTRDRNGNVDDFILIDKSDVWDDNQKASVSVDEVLQTTSTVRENIPFLGGSVENLRMPRHFNHNVNFSTLPYQSLYSDTMIKASDSHLSRSNESGTGATIPKSCLPAVLDRHLSLPPRFDSNNSSIAVTSCPGSAVVSASVTGETSPLHGKYKRHNSHSLLNAPSSVCNGSPTAAGEDLYMESELPVTPDYAS</sequence>
<feature type="region of interest" description="Disordered" evidence="1">
    <location>
        <begin position="509"/>
        <end position="566"/>
    </location>
</feature>
<proteinExistence type="predicted"/>
<dbReference type="OrthoDB" id="193931at2759"/>
<evidence type="ECO:0000313" key="3">
    <source>
        <dbReference type="Proteomes" id="UP000235965"/>
    </source>
</evidence>
<evidence type="ECO:0000256" key="1">
    <source>
        <dbReference type="SAM" id="MobiDB-lite"/>
    </source>
</evidence>
<feature type="region of interest" description="Disordered" evidence="1">
    <location>
        <begin position="690"/>
        <end position="718"/>
    </location>
</feature>
<gene>
    <name evidence="2" type="ORF">B7P43_G11585</name>
</gene>
<feature type="compositionally biased region" description="Basic and acidic residues" evidence="1">
    <location>
        <begin position="63"/>
        <end position="79"/>
    </location>
</feature>
<accession>A0A2J7QVW6</accession>
<protein>
    <submittedName>
        <fullName evidence="2">Uncharacterized protein</fullName>
    </submittedName>
</protein>
<dbReference type="Proteomes" id="UP000235965">
    <property type="component" value="Unassembled WGS sequence"/>
</dbReference>
<keyword evidence="3" id="KW-1185">Reference proteome</keyword>
<feature type="compositionally biased region" description="Polar residues" evidence="1">
    <location>
        <begin position="301"/>
        <end position="313"/>
    </location>
</feature>
<name>A0A2J7QVW6_9NEOP</name>
<reference evidence="2" key="1">
    <citation type="submission" date="2017-12" db="EMBL/GenBank/DDBJ databases">
        <title>Hemimetabolous genomes reveal molecular basis of termite eusociality.</title>
        <authorList>
            <person name="Harrison M.C."/>
            <person name="Jongepier E."/>
            <person name="Robertson H.M."/>
            <person name="Arning N."/>
            <person name="Bitard-Feildel T."/>
            <person name="Chao H."/>
            <person name="Childers C.P."/>
            <person name="Dinh H."/>
            <person name="Doddapaneni H."/>
            <person name="Dugan S."/>
            <person name="Gowin J."/>
            <person name="Greiner C."/>
            <person name="Han Y."/>
            <person name="Hu H."/>
            <person name="Hughes D.S.T."/>
            <person name="Huylmans A.-K."/>
            <person name="Kemena C."/>
            <person name="Kremer L.P.M."/>
            <person name="Lee S.L."/>
            <person name="Lopez-Ezquerra A."/>
            <person name="Mallet L."/>
            <person name="Monroy-Kuhn J.M."/>
            <person name="Moser A."/>
            <person name="Murali S.C."/>
            <person name="Muzny D.M."/>
            <person name="Otani S."/>
            <person name="Piulachs M.-D."/>
            <person name="Poelchau M."/>
            <person name="Qu J."/>
            <person name="Schaub F."/>
            <person name="Wada-Katsumata A."/>
            <person name="Worley K.C."/>
            <person name="Xie Q."/>
            <person name="Ylla G."/>
            <person name="Poulsen M."/>
            <person name="Gibbs R.A."/>
            <person name="Schal C."/>
            <person name="Richards S."/>
            <person name="Belles X."/>
            <person name="Korb J."/>
            <person name="Bornberg-Bauer E."/>
        </authorList>
    </citation>
    <scope>NUCLEOTIDE SEQUENCE [LARGE SCALE GENOMIC DNA]</scope>
    <source>
        <tissue evidence="2">Whole body</tissue>
    </source>
</reference>
<evidence type="ECO:0000313" key="2">
    <source>
        <dbReference type="EMBL" id="PNF32723.1"/>
    </source>
</evidence>
<comment type="caution">
    <text evidence="2">The sequence shown here is derived from an EMBL/GenBank/DDBJ whole genome shotgun (WGS) entry which is preliminary data.</text>
</comment>
<feature type="region of interest" description="Disordered" evidence="1">
    <location>
        <begin position="817"/>
        <end position="876"/>
    </location>
</feature>